<keyword evidence="3 7" id="KW-0645">Protease</keyword>
<dbReference type="PROSITE" id="PS00381">
    <property type="entry name" value="CLP_PROTEASE_SER"/>
    <property type="match status" value="1"/>
</dbReference>
<evidence type="ECO:0000256" key="10">
    <source>
        <dbReference type="RuleBase" id="RU000549"/>
    </source>
</evidence>
<keyword evidence="4 7" id="KW-0378">Hydrolase</keyword>
<evidence type="ECO:0000256" key="3">
    <source>
        <dbReference type="ARBA" id="ARBA00022670"/>
    </source>
</evidence>
<comment type="similarity">
    <text evidence="1 7 12">Belongs to the peptidase S14 family.</text>
</comment>
<dbReference type="PANTHER" id="PTHR10381:SF26">
    <property type="entry name" value="ATP-DEPENDENT CLP PROTEASE PROTEOLYTIC SUBUNIT-LIKE-RELATED"/>
    <property type="match status" value="1"/>
</dbReference>
<dbReference type="GO" id="GO:0004176">
    <property type="term" value="F:ATP-dependent peptidase activity"/>
    <property type="evidence" value="ECO:0007669"/>
    <property type="project" value="InterPro"/>
</dbReference>
<evidence type="ECO:0000256" key="9">
    <source>
        <dbReference type="PROSITE-ProRule" id="PRU10086"/>
    </source>
</evidence>
<dbReference type="Pfam" id="PF00574">
    <property type="entry name" value="CLP_protease"/>
    <property type="match status" value="1"/>
</dbReference>
<dbReference type="SUPFAM" id="SSF52096">
    <property type="entry name" value="ClpP/crotonase"/>
    <property type="match status" value="1"/>
</dbReference>
<dbReference type="PATRIC" id="fig|1122247.3.peg.2818"/>
<gene>
    <name evidence="13" type="primary">clpP2</name>
    <name evidence="7" type="synonym">clpP</name>
    <name evidence="13" type="ORF">C731_2936</name>
</gene>
<dbReference type="GO" id="GO:0009368">
    <property type="term" value="C:endopeptidase Clp complex"/>
    <property type="evidence" value="ECO:0007669"/>
    <property type="project" value="TreeGrafter"/>
</dbReference>
<comment type="subcellular location">
    <subcellularLocation>
        <location evidence="7">Cytoplasm</location>
    </subcellularLocation>
</comment>
<comment type="caution">
    <text evidence="13">The sequence shown here is derived from an EMBL/GenBank/DDBJ whole genome shotgun (WGS) entry which is preliminary data.</text>
</comment>
<dbReference type="PANTHER" id="PTHR10381">
    <property type="entry name" value="ATP-DEPENDENT CLP PROTEASE PROTEOLYTIC SUBUNIT"/>
    <property type="match status" value="1"/>
</dbReference>
<dbReference type="PROSITE" id="PS00382">
    <property type="entry name" value="CLP_PROTEASE_HIS"/>
    <property type="match status" value="1"/>
</dbReference>
<dbReference type="NCBIfam" id="NF009205">
    <property type="entry name" value="PRK12553.1"/>
    <property type="match status" value="1"/>
</dbReference>
<dbReference type="GO" id="GO:0005737">
    <property type="term" value="C:cytoplasm"/>
    <property type="evidence" value="ECO:0007669"/>
    <property type="project" value="UniProtKB-SubCell"/>
</dbReference>
<evidence type="ECO:0000256" key="2">
    <source>
        <dbReference type="ARBA" id="ARBA00022490"/>
    </source>
</evidence>
<dbReference type="STRING" id="1122247.GCA_000379865_01672"/>
<evidence type="ECO:0000256" key="5">
    <source>
        <dbReference type="ARBA" id="ARBA00022825"/>
    </source>
</evidence>
<evidence type="ECO:0000313" key="14">
    <source>
        <dbReference type="Proteomes" id="UP000006265"/>
    </source>
</evidence>
<sequence length="225" mass="24932">MHNPPLPPHLDPRVQPQARYILPSFIEHSSFGVKESNPYNKLFEERIIFLGTQVDDASANDVMAQLLVLESQDPDRDITMYINSPGGSFTSLMAIYDTMQYVRADIQTVCLGQAASAAAVLLAAGTKGKRMALPNARVLIHQPALAGVIQGQFSDLEIQAAEVERMRTLMEHTLARHTGKDPAQIRKDTDRDKILTAEQAKEYGIIDTVLEYRKLSLTGQKKADS</sequence>
<dbReference type="RefSeq" id="WP_005628799.1">
    <property type="nucleotide sequence ID" value="NZ_AMRA01000084.1"/>
</dbReference>
<dbReference type="InterPro" id="IPR018215">
    <property type="entry name" value="ClpP_Ser_AS"/>
</dbReference>
<dbReference type="CDD" id="cd07017">
    <property type="entry name" value="S14_ClpP_2"/>
    <property type="match status" value="1"/>
</dbReference>
<dbReference type="InterPro" id="IPR033135">
    <property type="entry name" value="ClpP_His_AS"/>
</dbReference>
<evidence type="ECO:0000256" key="8">
    <source>
        <dbReference type="PROSITE-ProRule" id="PRU10085"/>
    </source>
</evidence>
<evidence type="ECO:0000313" key="13">
    <source>
        <dbReference type="EMBL" id="EKF23040.1"/>
    </source>
</evidence>
<feature type="active site" evidence="8">
    <location>
        <position position="116"/>
    </location>
</feature>
<evidence type="ECO:0000256" key="1">
    <source>
        <dbReference type="ARBA" id="ARBA00007039"/>
    </source>
</evidence>
<dbReference type="AlphaFoldDB" id="K5BAY3"/>
<keyword evidence="2 7" id="KW-0963">Cytoplasm</keyword>
<comment type="catalytic activity">
    <reaction evidence="6 7 9">
        <text>Hydrolysis of proteins to small peptides in the presence of ATP and magnesium. alpha-casein is the usual test substrate. In the absence of ATP, only oligopeptides shorter than five residues are hydrolyzed (such as succinyl-Leu-Tyr-|-NHMec, and Leu-Tyr-Leu-|-Tyr-Trp, in which cleavage of the -Tyr-|-Leu- and -Tyr-|-Trp bonds also occurs).</text>
        <dbReference type="EC" id="3.4.21.92"/>
    </reaction>
</comment>
<dbReference type="eggNOG" id="COG0740">
    <property type="taxonomic scope" value="Bacteria"/>
</dbReference>
<evidence type="ECO:0000256" key="7">
    <source>
        <dbReference type="HAMAP-Rule" id="MF_00444"/>
    </source>
</evidence>
<dbReference type="EC" id="3.4.21.92" evidence="7 10"/>
<name>K5BAY3_MYCHD</name>
<keyword evidence="5 7" id="KW-0720">Serine protease</keyword>
<dbReference type="Proteomes" id="UP000006265">
    <property type="component" value="Unassembled WGS sequence"/>
</dbReference>
<protein>
    <recommendedName>
        <fullName evidence="7 12">ATP-dependent Clp protease proteolytic subunit</fullName>
        <ecNumber evidence="7 10">3.4.21.92</ecNumber>
    </recommendedName>
    <alternativeName>
        <fullName evidence="7">Endopeptidase Clp</fullName>
    </alternativeName>
</protein>
<feature type="active site" evidence="7 9">
    <location>
        <position position="141"/>
    </location>
</feature>
<dbReference type="FunFam" id="3.90.226.10:FF:000002">
    <property type="entry name" value="ATP-dependent Clp protease proteolytic subunit"/>
    <property type="match status" value="1"/>
</dbReference>
<comment type="subunit">
    <text evidence="7">Fourteen ClpP subunits assemble into 2 heptameric rings which stack back to back to give a disk-like structure with a central cavity, resembling the structure of eukaryotic proteasomes.</text>
</comment>
<reference evidence="13 14" key="1">
    <citation type="journal article" date="2012" name="J. Bacteriol.">
        <title>Genome sequence of Mycobacterium hassiacum DSM 44199, a rare source of heat-stable mycobacterial proteins.</title>
        <authorList>
            <person name="Tiago I."/>
            <person name="Maranha A."/>
            <person name="Mendes V."/>
            <person name="Alarico S."/>
            <person name="Moynihan P.J."/>
            <person name="Clarke A.J."/>
            <person name="Macedo-Ribeiro S."/>
            <person name="Pereira P.J."/>
            <person name="Empadinhas N."/>
        </authorList>
    </citation>
    <scope>NUCLEOTIDE SEQUENCE [LARGE SCALE GENOMIC DNA]</scope>
    <source>
        <strain evidence="14">DSM 44199 / CIP 105218 / JCM 12690 / 3849</strain>
    </source>
</reference>
<dbReference type="NCBIfam" id="NF001368">
    <property type="entry name" value="PRK00277.1"/>
    <property type="match status" value="1"/>
</dbReference>
<dbReference type="GO" id="GO:0004252">
    <property type="term" value="F:serine-type endopeptidase activity"/>
    <property type="evidence" value="ECO:0007669"/>
    <property type="project" value="UniProtKB-UniRule"/>
</dbReference>
<dbReference type="InterPro" id="IPR001907">
    <property type="entry name" value="ClpP"/>
</dbReference>
<dbReference type="HAMAP" id="MF_00444">
    <property type="entry name" value="ClpP"/>
    <property type="match status" value="1"/>
</dbReference>
<feature type="active site" description="Nucleophile" evidence="7">
    <location>
        <position position="116"/>
    </location>
</feature>
<evidence type="ECO:0000256" key="6">
    <source>
        <dbReference type="ARBA" id="ARBA00034021"/>
    </source>
</evidence>
<organism evidence="13 14">
    <name type="scientific">Mycolicibacterium hassiacum (strain DSM 44199 / CIP 105218 / JCM 12690 / 3849)</name>
    <name type="common">Mycobacterium hassiacum</name>
    <dbReference type="NCBI Taxonomy" id="1122247"/>
    <lineage>
        <taxon>Bacteria</taxon>
        <taxon>Bacillati</taxon>
        <taxon>Actinomycetota</taxon>
        <taxon>Actinomycetes</taxon>
        <taxon>Mycobacteriales</taxon>
        <taxon>Mycobacteriaceae</taxon>
        <taxon>Mycolicibacterium</taxon>
    </lineage>
</organism>
<evidence type="ECO:0000256" key="11">
    <source>
        <dbReference type="RuleBase" id="RU000550"/>
    </source>
</evidence>
<dbReference type="OrthoDB" id="9802800at2"/>
<dbReference type="GO" id="GO:0051117">
    <property type="term" value="F:ATPase binding"/>
    <property type="evidence" value="ECO:0007669"/>
    <property type="project" value="TreeGrafter"/>
</dbReference>
<dbReference type="InterPro" id="IPR023562">
    <property type="entry name" value="ClpP/TepA"/>
</dbReference>
<keyword evidence="14" id="KW-1185">Reference proteome</keyword>
<evidence type="ECO:0000256" key="4">
    <source>
        <dbReference type="ARBA" id="ARBA00022801"/>
    </source>
</evidence>
<dbReference type="Gene3D" id="3.90.226.10">
    <property type="entry name" value="2-enoyl-CoA Hydratase, Chain A, domain 1"/>
    <property type="match status" value="1"/>
</dbReference>
<dbReference type="EMBL" id="AMRA01000084">
    <property type="protein sequence ID" value="EKF23040.1"/>
    <property type="molecule type" value="Genomic_DNA"/>
</dbReference>
<comment type="function">
    <text evidence="7 11">Cleaves peptides in various proteins in a process that requires ATP hydrolysis. Has a chymotrypsin-like activity. Plays a major role in the degradation of misfolded proteins.</text>
</comment>
<dbReference type="PRINTS" id="PR00127">
    <property type="entry name" value="CLPPROTEASEP"/>
</dbReference>
<accession>K5BAY3</accession>
<dbReference type="InterPro" id="IPR029045">
    <property type="entry name" value="ClpP/crotonase-like_dom_sf"/>
</dbReference>
<proteinExistence type="inferred from homology"/>
<evidence type="ECO:0000256" key="12">
    <source>
        <dbReference type="RuleBase" id="RU003567"/>
    </source>
</evidence>
<dbReference type="GO" id="GO:0006515">
    <property type="term" value="P:protein quality control for misfolded or incompletely synthesized proteins"/>
    <property type="evidence" value="ECO:0007669"/>
    <property type="project" value="TreeGrafter"/>
</dbReference>